<dbReference type="Pfam" id="PF24924">
    <property type="entry name" value="DUF7745"/>
    <property type="match status" value="1"/>
</dbReference>
<comment type="caution">
    <text evidence="2">The sequence shown here is derived from an EMBL/GenBank/DDBJ whole genome shotgun (WGS) entry which is preliminary data.</text>
</comment>
<reference evidence="2" key="1">
    <citation type="submission" date="2018-05" db="EMBL/GenBank/DDBJ databases">
        <title>Draft genome of Mucuna pruriens seed.</title>
        <authorList>
            <person name="Nnadi N.E."/>
            <person name="Vos R."/>
            <person name="Hasami M.H."/>
            <person name="Devisetty U.K."/>
            <person name="Aguiy J.C."/>
        </authorList>
    </citation>
    <scope>NUCLEOTIDE SEQUENCE [LARGE SCALE GENOMIC DNA]</scope>
    <source>
        <strain evidence="2">JCA_2017</strain>
    </source>
</reference>
<accession>A0A371HCP5</accession>
<feature type="domain" description="DUF7745" evidence="1">
    <location>
        <begin position="25"/>
        <end position="147"/>
    </location>
</feature>
<dbReference type="Proteomes" id="UP000257109">
    <property type="component" value="Unassembled WGS sequence"/>
</dbReference>
<keyword evidence="3" id="KW-1185">Reference proteome</keyword>
<name>A0A371HCP5_MUCPR</name>
<evidence type="ECO:0000313" key="3">
    <source>
        <dbReference type="Proteomes" id="UP000257109"/>
    </source>
</evidence>
<evidence type="ECO:0000259" key="1">
    <source>
        <dbReference type="Pfam" id="PF24924"/>
    </source>
</evidence>
<dbReference type="PANTHER" id="PTHR48201:SF12">
    <property type="entry name" value="AMINOTRANSFERASE-LIKE PLANT MOBILE DOMAIN-CONTAINING PROTEIN"/>
    <property type="match status" value="1"/>
</dbReference>
<gene>
    <name evidence="2" type="ORF">CR513_16260</name>
</gene>
<dbReference type="InterPro" id="IPR056647">
    <property type="entry name" value="DUF7745"/>
</dbReference>
<dbReference type="PANTHER" id="PTHR48201">
    <property type="entry name" value="PROTEIN, PUTATIVE-RELATED"/>
    <property type="match status" value="1"/>
</dbReference>
<feature type="non-terminal residue" evidence="2">
    <location>
        <position position="1"/>
    </location>
</feature>
<dbReference type="OrthoDB" id="1743443at2759"/>
<dbReference type="AlphaFoldDB" id="A0A371HCP5"/>
<evidence type="ECO:0000313" key="2">
    <source>
        <dbReference type="EMBL" id="RDY00542.1"/>
    </source>
</evidence>
<proteinExistence type="predicted"/>
<protein>
    <recommendedName>
        <fullName evidence="1">DUF7745 domain-containing protein</fullName>
    </recommendedName>
</protein>
<sequence length="148" mass="17308">MEGNTHQYVRKLRPIPTGTLNIQSLQHLGGQLKGQWRRAFERKYRNLLGLVSIEVQPAALSTLTQYYDPPLKCFTFRDFQLTPILEEYERLIGIPCDKSPPYLFRGHHPSWALVARVLKVPELEILRQKKNRNEVEGIPEMTLEERLQ</sequence>
<dbReference type="EMBL" id="QJKJ01002963">
    <property type="protein sequence ID" value="RDY00542.1"/>
    <property type="molecule type" value="Genomic_DNA"/>
</dbReference>
<organism evidence="2 3">
    <name type="scientific">Mucuna pruriens</name>
    <name type="common">Velvet bean</name>
    <name type="synonym">Dolichos pruriens</name>
    <dbReference type="NCBI Taxonomy" id="157652"/>
    <lineage>
        <taxon>Eukaryota</taxon>
        <taxon>Viridiplantae</taxon>
        <taxon>Streptophyta</taxon>
        <taxon>Embryophyta</taxon>
        <taxon>Tracheophyta</taxon>
        <taxon>Spermatophyta</taxon>
        <taxon>Magnoliopsida</taxon>
        <taxon>eudicotyledons</taxon>
        <taxon>Gunneridae</taxon>
        <taxon>Pentapetalae</taxon>
        <taxon>rosids</taxon>
        <taxon>fabids</taxon>
        <taxon>Fabales</taxon>
        <taxon>Fabaceae</taxon>
        <taxon>Papilionoideae</taxon>
        <taxon>50 kb inversion clade</taxon>
        <taxon>NPAAA clade</taxon>
        <taxon>indigoferoid/millettioid clade</taxon>
        <taxon>Phaseoleae</taxon>
        <taxon>Mucuna</taxon>
    </lineage>
</organism>